<gene>
    <name evidence="1" type="ORF">S06H3_29767</name>
</gene>
<sequence length="61" mass="6854">VPVGDGNQEDSRTVRTSLRRALRAVNPDFETNWTVFSSPQFFILRTSLATKYPNIMPGINA</sequence>
<reference evidence="1" key="1">
    <citation type="journal article" date="2014" name="Front. Microbiol.">
        <title>High frequency of phylogenetically diverse reductive dehalogenase-homologous genes in deep subseafloor sedimentary metagenomes.</title>
        <authorList>
            <person name="Kawai M."/>
            <person name="Futagami T."/>
            <person name="Toyoda A."/>
            <person name="Takaki Y."/>
            <person name="Nishi S."/>
            <person name="Hori S."/>
            <person name="Arai W."/>
            <person name="Tsubouchi T."/>
            <person name="Morono Y."/>
            <person name="Uchiyama I."/>
            <person name="Ito T."/>
            <person name="Fujiyama A."/>
            <person name="Inagaki F."/>
            <person name="Takami H."/>
        </authorList>
    </citation>
    <scope>NUCLEOTIDE SEQUENCE</scope>
    <source>
        <strain evidence="1">Expedition CK06-06</strain>
    </source>
</reference>
<comment type="caution">
    <text evidence="1">The sequence shown here is derived from an EMBL/GenBank/DDBJ whole genome shotgun (WGS) entry which is preliminary data.</text>
</comment>
<evidence type="ECO:0000313" key="1">
    <source>
        <dbReference type="EMBL" id="GAI23727.1"/>
    </source>
</evidence>
<protein>
    <submittedName>
        <fullName evidence="1">Uncharacterized protein</fullName>
    </submittedName>
</protein>
<organism evidence="1">
    <name type="scientific">marine sediment metagenome</name>
    <dbReference type="NCBI Taxonomy" id="412755"/>
    <lineage>
        <taxon>unclassified sequences</taxon>
        <taxon>metagenomes</taxon>
        <taxon>ecological metagenomes</taxon>
    </lineage>
</organism>
<dbReference type="EMBL" id="BARV01017470">
    <property type="protein sequence ID" value="GAI23727.1"/>
    <property type="molecule type" value="Genomic_DNA"/>
</dbReference>
<proteinExistence type="predicted"/>
<accession>X1LWG0</accession>
<dbReference type="AlphaFoldDB" id="X1LWG0"/>
<name>X1LWG0_9ZZZZ</name>
<feature type="non-terminal residue" evidence="1">
    <location>
        <position position="1"/>
    </location>
</feature>